<evidence type="ECO:0000256" key="9">
    <source>
        <dbReference type="RuleBase" id="RU369079"/>
    </source>
</evidence>
<accession>A0A1H4KE22</accession>
<comment type="function">
    <text evidence="9">Part of the tripartite ATP-independent periplasmic (TRAP) transport system.</text>
</comment>
<reference evidence="12" key="1">
    <citation type="submission" date="2016-10" db="EMBL/GenBank/DDBJ databases">
        <authorList>
            <person name="Varghese N."/>
            <person name="Submissions S."/>
        </authorList>
    </citation>
    <scope>NUCLEOTIDE SEQUENCE [LARGE SCALE GENOMIC DNA]</scope>
    <source>
        <strain evidence="12">ES.061</strain>
    </source>
</reference>
<evidence type="ECO:0000256" key="2">
    <source>
        <dbReference type="ARBA" id="ARBA00022448"/>
    </source>
</evidence>
<proteinExistence type="inferred from homology"/>
<comment type="similarity">
    <text evidence="8 9">Belongs to the TRAP transporter small permease family.</text>
</comment>
<evidence type="ECO:0000259" key="10">
    <source>
        <dbReference type="Pfam" id="PF04290"/>
    </source>
</evidence>
<evidence type="ECO:0000256" key="6">
    <source>
        <dbReference type="ARBA" id="ARBA00022989"/>
    </source>
</evidence>
<dbReference type="GO" id="GO:0022857">
    <property type="term" value="F:transmembrane transporter activity"/>
    <property type="evidence" value="ECO:0007669"/>
    <property type="project" value="UniProtKB-UniRule"/>
</dbReference>
<organism evidence="11 12">
    <name type="scientific">Nitratireductor aquibiodomus</name>
    <dbReference type="NCBI Taxonomy" id="204799"/>
    <lineage>
        <taxon>Bacteria</taxon>
        <taxon>Pseudomonadati</taxon>
        <taxon>Pseudomonadota</taxon>
        <taxon>Alphaproteobacteria</taxon>
        <taxon>Hyphomicrobiales</taxon>
        <taxon>Phyllobacteriaceae</taxon>
        <taxon>Nitratireductor</taxon>
    </lineage>
</organism>
<evidence type="ECO:0000256" key="8">
    <source>
        <dbReference type="ARBA" id="ARBA00038436"/>
    </source>
</evidence>
<feature type="domain" description="Tripartite ATP-independent periplasmic transporters DctQ component" evidence="10">
    <location>
        <begin position="36"/>
        <end position="169"/>
    </location>
</feature>
<dbReference type="InterPro" id="IPR007387">
    <property type="entry name" value="TRAP_DctQ"/>
</dbReference>
<sequence>MDFANRNSDWPGTLAAHLDRVTLWSGAAAAFLFLPLVIVTVWEVFARKILGVPTMWTFELGYMLTGTYFLLGGAVTLMRGEHVRIDLVYSQFGPRGQAVINLVFLAIFFLPFCVLISHALFDYAAEAYMSGRTTGKSAWNPPAWPFRAIMFAGFVLLSLQVIAKILHAVAVLTTKERAR</sequence>
<gene>
    <name evidence="11" type="ORF">SAMN05216452_2180</name>
</gene>
<name>A0A1H4KE22_9HYPH</name>
<dbReference type="AlphaFoldDB" id="A0A1H4KE22"/>
<dbReference type="Proteomes" id="UP000199064">
    <property type="component" value="Unassembled WGS sequence"/>
</dbReference>
<keyword evidence="7 9" id="KW-0472">Membrane</keyword>
<dbReference type="PANTHER" id="PTHR35011">
    <property type="entry name" value="2,3-DIKETO-L-GULONATE TRAP TRANSPORTER SMALL PERMEASE PROTEIN YIAM"/>
    <property type="match status" value="1"/>
</dbReference>
<comment type="subcellular location">
    <subcellularLocation>
        <location evidence="1 9">Cell inner membrane</location>
        <topology evidence="1 9">Multi-pass membrane protein</topology>
    </subcellularLocation>
</comment>
<dbReference type="RefSeq" id="WP_090328807.1">
    <property type="nucleotide sequence ID" value="NZ_FNSL01000001.1"/>
</dbReference>
<feature type="transmembrane region" description="Helical" evidence="9">
    <location>
        <begin position="99"/>
        <end position="121"/>
    </location>
</feature>
<keyword evidence="2 9" id="KW-0813">Transport</keyword>
<feature type="transmembrane region" description="Helical" evidence="9">
    <location>
        <begin position="21"/>
        <end position="45"/>
    </location>
</feature>
<keyword evidence="4 9" id="KW-0997">Cell inner membrane</keyword>
<evidence type="ECO:0000256" key="1">
    <source>
        <dbReference type="ARBA" id="ARBA00004429"/>
    </source>
</evidence>
<keyword evidence="12" id="KW-1185">Reference proteome</keyword>
<evidence type="ECO:0000256" key="5">
    <source>
        <dbReference type="ARBA" id="ARBA00022692"/>
    </source>
</evidence>
<dbReference type="EMBL" id="FNSL01000001">
    <property type="protein sequence ID" value="SEB56800.1"/>
    <property type="molecule type" value="Genomic_DNA"/>
</dbReference>
<evidence type="ECO:0000256" key="3">
    <source>
        <dbReference type="ARBA" id="ARBA00022475"/>
    </source>
</evidence>
<dbReference type="InterPro" id="IPR055348">
    <property type="entry name" value="DctQ"/>
</dbReference>
<feature type="transmembrane region" description="Helical" evidence="9">
    <location>
        <begin position="60"/>
        <end position="78"/>
    </location>
</feature>
<evidence type="ECO:0000256" key="7">
    <source>
        <dbReference type="ARBA" id="ARBA00023136"/>
    </source>
</evidence>
<protein>
    <recommendedName>
        <fullName evidence="9">TRAP transporter small permease protein</fullName>
    </recommendedName>
</protein>
<dbReference type="GO" id="GO:0005886">
    <property type="term" value="C:plasma membrane"/>
    <property type="evidence" value="ECO:0007669"/>
    <property type="project" value="UniProtKB-SubCell"/>
</dbReference>
<comment type="subunit">
    <text evidence="9">The complex comprises the extracytoplasmic solute receptor protein and the two transmembrane proteins.</text>
</comment>
<feature type="transmembrane region" description="Helical" evidence="9">
    <location>
        <begin position="148"/>
        <end position="172"/>
    </location>
</feature>
<evidence type="ECO:0000313" key="12">
    <source>
        <dbReference type="Proteomes" id="UP000199064"/>
    </source>
</evidence>
<evidence type="ECO:0000313" key="11">
    <source>
        <dbReference type="EMBL" id="SEB56800.1"/>
    </source>
</evidence>
<dbReference type="PANTHER" id="PTHR35011:SF4">
    <property type="entry name" value="SLL1102 PROTEIN"/>
    <property type="match status" value="1"/>
</dbReference>
<keyword evidence="6 9" id="KW-1133">Transmembrane helix</keyword>
<dbReference type="Pfam" id="PF04290">
    <property type="entry name" value="DctQ"/>
    <property type="match status" value="1"/>
</dbReference>
<keyword evidence="5 9" id="KW-0812">Transmembrane</keyword>
<keyword evidence="3" id="KW-1003">Cell membrane</keyword>
<evidence type="ECO:0000256" key="4">
    <source>
        <dbReference type="ARBA" id="ARBA00022519"/>
    </source>
</evidence>